<gene>
    <name evidence="2" type="ORF">JKL49_17570</name>
</gene>
<dbReference type="AlphaFoldDB" id="A0A974P0R3"/>
<organism evidence="2">
    <name type="scientific">Phenylobacterium glaciei</name>
    <dbReference type="NCBI Taxonomy" id="2803784"/>
    <lineage>
        <taxon>Bacteria</taxon>
        <taxon>Pseudomonadati</taxon>
        <taxon>Pseudomonadota</taxon>
        <taxon>Alphaproteobacteria</taxon>
        <taxon>Caulobacterales</taxon>
        <taxon>Caulobacteraceae</taxon>
        <taxon>Phenylobacterium</taxon>
    </lineage>
</organism>
<reference evidence="2" key="1">
    <citation type="submission" date="2021-01" db="EMBL/GenBank/DDBJ databases">
        <title>Genome sequence of Phenylobacterium sp. 20VBR1 isolated from a valley glaceir, Ny-Alesund, Svalbard.</title>
        <authorList>
            <person name="Thomas F.A."/>
            <person name="Krishnan K.P."/>
            <person name="Sinha R.K."/>
        </authorList>
    </citation>
    <scope>NUCLEOTIDE SEQUENCE</scope>
    <source>
        <strain evidence="2">20VBR1</strain>
    </source>
</reference>
<protein>
    <recommendedName>
        <fullName evidence="3">Lectin</fullName>
    </recommendedName>
</protein>
<feature type="compositionally biased region" description="Polar residues" evidence="1">
    <location>
        <begin position="13"/>
        <end position="22"/>
    </location>
</feature>
<evidence type="ECO:0008006" key="3">
    <source>
        <dbReference type="Google" id="ProtNLM"/>
    </source>
</evidence>
<evidence type="ECO:0000256" key="1">
    <source>
        <dbReference type="SAM" id="MobiDB-lite"/>
    </source>
</evidence>
<dbReference type="EMBL" id="CP068570">
    <property type="protein sequence ID" value="QQZ49026.1"/>
    <property type="molecule type" value="Genomic_DNA"/>
</dbReference>
<accession>A0A974P0R3</accession>
<name>A0A974P0R3_9CAUL</name>
<proteinExistence type="predicted"/>
<sequence>MLGHFDRTGGGQNPTSWNAAHQSRSCSQPDLVATGGAGLFYCFAIK</sequence>
<feature type="region of interest" description="Disordered" evidence="1">
    <location>
        <begin position="1"/>
        <end position="22"/>
    </location>
</feature>
<evidence type="ECO:0000313" key="2">
    <source>
        <dbReference type="EMBL" id="QQZ49026.1"/>
    </source>
</evidence>